<keyword evidence="1" id="KW-0560">Oxidoreductase</keyword>
<dbReference type="InterPro" id="IPR019752">
    <property type="entry name" value="Pyrv/ketoisovalerate_OxRed_cat"/>
</dbReference>
<dbReference type="SUPFAM" id="SSF52518">
    <property type="entry name" value="Thiamin diphosphate-binding fold (THDP-binding)"/>
    <property type="match status" value="1"/>
</dbReference>
<sequence length="570" mass="60057">MTVVIAGEAGQGIQTVEYLLAKILKSEGYHIFASKEYMSRIRGGANSTAIRVSSARVAAYAAGIDLLVALDREAPAHLADRLSPATIIVGDAAGLGLDRPVLDIPFAAIAAAAGNKLFANSVASGAVAGLFQVDFAGVERAIAAYFRGKPQAMVDQNIAAARTGYEAGRELAAAGRAGLTPPDKDAAVAGDPIINGSEALALGAVAGGCNFIASYPMSPGTGVLIYLSQFAADFGIVAEQAEDEIAAINMGLGAWYAGARAMVSTSGGGFALMTEAVSLAGMIESPMVIHIAGRPGPATGLPTRTEQGDLELALYAGHGEFPRLILAPRSIDAAFYRTAEAFQLADRFQVPVFILTDQFLVDSFLNLPELDPAGLENEPRIVATPADYRRYELTPDGLSPRGIPGHGAGLVGVDSDEHDEAGHITEDLELRVRMVDKRLRKLELLRTDLVPPLFHGPADYRTLVVGWGSTYPAIREALAGLDRPDVAQLHLEQVYPLPPSAVAYLQKAERIILVENNATGQFGKLLRQETGRAASDRILKYNGMPFAVEELAERFAALLTADTAAEGSAV</sequence>
<feature type="domain" description="Pyruvate flavodoxin/ferredoxin oxidoreductase pyrimidine binding" evidence="3">
    <location>
        <begin position="203"/>
        <end position="436"/>
    </location>
</feature>
<keyword evidence="5" id="KW-1185">Reference proteome</keyword>
<evidence type="ECO:0000313" key="5">
    <source>
        <dbReference type="Proteomes" id="UP000295008"/>
    </source>
</evidence>
<protein>
    <submittedName>
        <fullName evidence="4">2-oxoglutarate ferredoxin oxidoreductase subunit alpha</fullName>
    </submittedName>
</protein>
<dbReference type="InterPro" id="IPR009014">
    <property type="entry name" value="Transketo_C/PFOR_II"/>
</dbReference>
<accession>A0A4R1RJU4</accession>
<dbReference type="InterPro" id="IPR002869">
    <property type="entry name" value="Pyrv_flavodox_OxRed_cen"/>
</dbReference>
<dbReference type="OrthoDB" id="9794954at2"/>
<gene>
    <name evidence="4" type="ORF">EDC14_101692</name>
</gene>
<dbReference type="FunFam" id="3.40.50.970:FF:000022">
    <property type="entry name" value="2-oxoglutarate ferredoxin oxidoreductase alpha subunit"/>
    <property type="match status" value="1"/>
</dbReference>
<dbReference type="CDD" id="cd07034">
    <property type="entry name" value="TPP_PYR_PFOR_IOR-alpha_like"/>
    <property type="match status" value="1"/>
</dbReference>
<evidence type="ECO:0000313" key="4">
    <source>
        <dbReference type="EMBL" id="TCL65962.1"/>
    </source>
</evidence>
<dbReference type="Gene3D" id="3.40.50.920">
    <property type="match status" value="1"/>
</dbReference>
<dbReference type="PANTHER" id="PTHR32154:SF20">
    <property type="entry name" value="2-OXOGLUTARATE OXIDOREDUCTASE SUBUNIT KORA"/>
    <property type="match status" value="1"/>
</dbReference>
<dbReference type="InterPro" id="IPR050722">
    <property type="entry name" value="Pyruvate:ferred/Flavod_OxRd"/>
</dbReference>
<comment type="caution">
    <text evidence="4">The sequence shown here is derived from an EMBL/GenBank/DDBJ whole genome shotgun (WGS) entry which is preliminary data.</text>
</comment>
<reference evidence="4 5" key="1">
    <citation type="submission" date="2019-03" db="EMBL/GenBank/DDBJ databases">
        <title>Genomic Encyclopedia of Type Strains, Phase IV (KMG-IV): sequencing the most valuable type-strain genomes for metagenomic binning, comparative biology and taxonomic classification.</title>
        <authorList>
            <person name="Goeker M."/>
        </authorList>
    </citation>
    <scope>NUCLEOTIDE SEQUENCE [LARGE SCALE GENOMIC DNA]</scope>
    <source>
        <strain evidence="4 5">LX-B</strain>
    </source>
</reference>
<dbReference type="NCBIfam" id="TIGR03710">
    <property type="entry name" value="OAFO_sf"/>
    <property type="match status" value="1"/>
</dbReference>
<dbReference type="Pfam" id="PF01855">
    <property type="entry name" value="POR_N"/>
    <property type="match status" value="1"/>
</dbReference>
<evidence type="ECO:0000256" key="1">
    <source>
        <dbReference type="ARBA" id="ARBA00023002"/>
    </source>
</evidence>
<evidence type="ECO:0000259" key="3">
    <source>
        <dbReference type="Pfam" id="PF01855"/>
    </source>
</evidence>
<name>A0A4R1RJU4_HYDET</name>
<dbReference type="EMBL" id="SLUN01000016">
    <property type="protein sequence ID" value="TCL65962.1"/>
    <property type="molecule type" value="Genomic_DNA"/>
</dbReference>
<feature type="domain" description="Pyruvate/ketoisovalerate oxidoreductase catalytic" evidence="2">
    <location>
        <begin position="9"/>
        <end position="166"/>
    </location>
</feature>
<dbReference type="PANTHER" id="PTHR32154">
    <property type="entry name" value="PYRUVATE-FLAVODOXIN OXIDOREDUCTASE-RELATED"/>
    <property type="match status" value="1"/>
</dbReference>
<dbReference type="Gene3D" id="3.40.50.970">
    <property type="match status" value="1"/>
</dbReference>
<dbReference type="Gene3D" id="3.40.920.10">
    <property type="entry name" value="Pyruvate-ferredoxin oxidoreductase, PFOR, domain III"/>
    <property type="match status" value="1"/>
</dbReference>
<dbReference type="SUPFAM" id="SSF53323">
    <property type="entry name" value="Pyruvate-ferredoxin oxidoreductase, PFOR, domain III"/>
    <property type="match status" value="1"/>
</dbReference>
<evidence type="ECO:0000259" key="2">
    <source>
        <dbReference type="Pfam" id="PF01558"/>
    </source>
</evidence>
<organism evidence="4 5">
    <name type="scientific">Hydrogenispora ethanolica</name>
    <dbReference type="NCBI Taxonomy" id="1082276"/>
    <lineage>
        <taxon>Bacteria</taxon>
        <taxon>Bacillati</taxon>
        <taxon>Bacillota</taxon>
        <taxon>Hydrogenispora</taxon>
    </lineage>
</organism>
<dbReference type="GO" id="GO:0016903">
    <property type="term" value="F:oxidoreductase activity, acting on the aldehyde or oxo group of donors"/>
    <property type="evidence" value="ECO:0007669"/>
    <property type="project" value="InterPro"/>
</dbReference>
<dbReference type="InterPro" id="IPR002880">
    <property type="entry name" value="Pyrv_Fd/Flavodoxin_OxRdtase_N"/>
</dbReference>
<dbReference type="GO" id="GO:0006979">
    <property type="term" value="P:response to oxidative stress"/>
    <property type="evidence" value="ECO:0007669"/>
    <property type="project" value="TreeGrafter"/>
</dbReference>
<dbReference type="AlphaFoldDB" id="A0A4R1RJU4"/>
<dbReference type="Pfam" id="PF01558">
    <property type="entry name" value="POR"/>
    <property type="match status" value="1"/>
</dbReference>
<dbReference type="Proteomes" id="UP000295008">
    <property type="component" value="Unassembled WGS sequence"/>
</dbReference>
<dbReference type="InterPro" id="IPR022367">
    <property type="entry name" value="2-oxoacid/accept_OxRdtase_asu"/>
</dbReference>
<dbReference type="SUPFAM" id="SSF52922">
    <property type="entry name" value="TK C-terminal domain-like"/>
    <property type="match status" value="1"/>
</dbReference>
<proteinExistence type="predicted"/>
<dbReference type="InterPro" id="IPR029061">
    <property type="entry name" value="THDP-binding"/>
</dbReference>